<dbReference type="Proteomes" id="UP000293719">
    <property type="component" value="Chromosome"/>
</dbReference>
<dbReference type="CDD" id="cd15904">
    <property type="entry name" value="TSPO_MBR"/>
    <property type="match status" value="1"/>
</dbReference>
<comment type="subcellular location">
    <subcellularLocation>
        <location evidence="1">Membrane</location>
        <topology evidence="1">Multi-pass membrane protein</topology>
    </subcellularLocation>
</comment>
<evidence type="ECO:0000256" key="1">
    <source>
        <dbReference type="ARBA" id="ARBA00004141"/>
    </source>
</evidence>
<sequence>MISAVVYALLVAVAAASGGIFKPGEWYEGLEKPGWTPPNWAFPVVWTTLYLMIGAAGWIVWRLDGFGIATMLWGAQLVFNAAWSYLFFGIRRMDWALVDSGAMWLTIAAFIVLAWPISVVAALLFVPYLAWVSVAFALNKRVMDLNPAAMAAVRASS</sequence>
<organism evidence="7 8">
    <name type="scientific">Roseitalea porphyridii</name>
    <dbReference type="NCBI Taxonomy" id="1852022"/>
    <lineage>
        <taxon>Bacteria</taxon>
        <taxon>Pseudomonadati</taxon>
        <taxon>Pseudomonadota</taxon>
        <taxon>Alphaproteobacteria</taxon>
        <taxon>Hyphomicrobiales</taxon>
        <taxon>Ahrensiaceae</taxon>
        <taxon>Roseitalea</taxon>
    </lineage>
</organism>
<dbReference type="OrthoDB" id="9795496at2"/>
<evidence type="ECO:0000256" key="6">
    <source>
        <dbReference type="SAM" id="Phobius"/>
    </source>
</evidence>
<evidence type="ECO:0000256" key="3">
    <source>
        <dbReference type="ARBA" id="ARBA00022692"/>
    </source>
</evidence>
<proteinExistence type="inferred from homology"/>
<gene>
    <name evidence="7" type="ORF">E0E05_11940</name>
</gene>
<keyword evidence="4 6" id="KW-1133">Transmembrane helix</keyword>
<evidence type="ECO:0000256" key="2">
    <source>
        <dbReference type="ARBA" id="ARBA00007524"/>
    </source>
</evidence>
<feature type="transmembrane region" description="Helical" evidence="6">
    <location>
        <begin position="102"/>
        <end position="131"/>
    </location>
</feature>
<dbReference type="InterPro" id="IPR004307">
    <property type="entry name" value="TspO_MBR"/>
</dbReference>
<dbReference type="Gene3D" id="1.20.1260.100">
    <property type="entry name" value="TspO/MBR protein"/>
    <property type="match status" value="1"/>
</dbReference>
<keyword evidence="8" id="KW-1185">Reference proteome</keyword>
<evidence type="ECO:0000313" key="7">
    <source>
        <dbReference type="EMBL" id="QBK31247.1"/>
    </source>
</evidence>
<dbReference type="GO" id="GO:0033013">
    <property type="term" value="P:tetrapyrrole metabolic process"/>
    <property type="evidence" value="ECO:0007669"/>
    <property type="project" value="UniProtKB-ARBA"/>
</dbReference>
<dbReference type="GeneID" id="90768010"/>
<reference evidence="7 8" key="1">
    <citation type="journal article" date="2017" name="Int. J. Syst. Evol. Microbiol.">
        <title>Roseitalea porphyridii gen. nov., sp. nov., isolated from a red alga, and reclassification of Hoeflea suaedae Chung et al. 2013 as Pseudohoeflea suaedae gen. nov., comb. nov.</title>
        <authorList>
            <person name="Hyeon J.W."/>
            <person name="Jeong S.E."/>
            <person name="Baek K."/>
            <person name="Jeon C.O."/>
        </authorList>
    </citation>
    <scope>NUCLEOTIDE SEQUENCE [LARGE SCALE GENOMIC DNA]</scope>
    <source>
        <strain evidence="7 8">MA7-20</strain>
    </source>
</reference>
<dbReference type="EMBL" id="CP036532">
    <property type="protein sequence ID" value="QBK31247.1"/>
    <property type="molecule type" value="Genomic_DNA"/>
</dbReference>
<evidence type="ECO:0000256" key="5">
    <source>
        <dbReference type="ARBA" id="ARBA00023136"/>
    </source>
</evidence>
<protein>
    <submittedName>
        <fullName evidence="7">Tryptophan-rich sensory protein</fullName>
    </submittedName>
</protein>
<accession>A0A4P6V1F1</accession>
<feature type="transmembrane region" description="Helical" evidence="6">
    <location>
        <begin position="40"/>
        <end position="61"/>
    </location>
</feature>
<dbReference type="InterPro" id="IPR038330">
    <property type="entry name" value="TspO/MBR-related_sf"/>
</dbReference>
<keyword evidence="5 6" id="KW-0472">Membrane</keyword>
<dbReference type="PIRSF" id="PIRSF005859">
    <property type="entry name" value="PBR"/>
    <property type="match status" value="1"/>
</dbReference>
<keyword evidence="3 6" id="KW-0812">Transmembrane</keyword>
<evidence type="ECO:0000256" key="4">
    <source>
        <dbReference type="ARBA" id="ARBA00022989"/>
    </source>
</evidence>
<dbReference type="GO" id="GO:0016020">
    <property type="term" value="C:membrane"/>
    <property type="evidence" value="ECO:0007669"/>
    <property type="project" value="UniProtKB-SubCell"/>
</dbReference>
<dbReference type="FunFam" id="1.20.1260.100:FF:000001">
    <property type="entry name" value="translocator protein 2"/>
    <property type="match status" value="1"/>
</dbReference>
<dbReference type="PANTHER" id="PTHR10057">
    <property type="entry name" value="PERIPHERAL-TYPE BENZODIAZEPINE RECEPTOR"/>
    <property type="match status" value="1"/>
</dbReference>
<dbReference type="KEGG" id="rpod:E0E05_11940"/>
<dbReference type="AlphaFoldDB" id="A0A4P6V1F1"/>
<comment type="similarity">
    <text evidence="2">Belongs to the TspO/BZRP family.</text>
</comment>
<name>A0A4P6V1F1_9HYPH</name>
<evidence type="ECO:0000313" key="8">
    <source>
        <dbReference type="Proteomes" id="UP000293719"/>
    </source>
</evidence>
<dbReference type="Pfam" id="PF03073">
    <property type="entry name" value="TspO_MBR"/>
    <property type="match status" value="1"/>
</dbReference>
<feature type="transmembrane region" description="Helical" evidence="6">
    <location>
        <begin position="68"/>
        <end position="90"/>
    </location>
</feature>
<dbReference type="RefSeq" id="WP_131616917.1">
    <property type="nucleotide sequence ID" value="NZ_CP036532.1"/>
</dbReference>
<dbReference type="PANTHER" id="PTHR10057:SF0">
    <property type="entry name" value="TRANSLOCATOR PROTEIN"/>
    <property type="match status" value="1"/>
</dbReference>